<feature type="coiled-coil region" evidence="1">
    <location>
        <begin position="115"/>
        <end position="142"/>
    </location>
</feature>
<feature type="region of interest" description="Disordered" evidence="2">
    <location>
        <begin position="202"/>
        <end position="253"/>
    </location>
</feature>
<dbReference type="OrthoDB" id="515493at2759"/>
<dbReference type="SMART" id="SM00353">
    <property type="entry name" value="HLH"/>
    <property type="match status" value="1"/>
</dbReference>
<evidence type="ECO:0000313" key="4">
    <source>
        <dbReference type="EMBL" id="PNH08957.1"/>
    </source>
</evidence>
<keyword evidence="5" id="KW-1185">Reference proteome</keyword>
<evidence type="ECO:0000313" key="5">
    <source>
        <dbReference type="Proteomes" id="UP000236333"/>
    </source>
</evidence>
<feature type="compositionally biased region" description="Basic and acidic residues" evidence="2">
    <location>
        <begin position="51"/>
        <end position="63"/>
    </location>
</feature>
<dbReference type="GO" id="GO:0046983">
    <property type="term" value="F:protein dimerization activity"/>
    <property type="evidence" value="ECO:0007669"/>
    <property type="project" value="InterPro"/>
</dbReference>
<accession>A0A2J8A8V8</accession>
<organism evidence="4 5">
    <name type="scientific">Tetrabaena socialis</name>
    <dbReference type="NCBI Taxonomy" id="47790"/>
    <lineage>
        <taxon>Eukaryota</taxon>
        <taxon>Viridiplantae</taxon>
        <taxon>Chlorophyta</taxon>
        <taxon>core chlorophytes</taxon>
        <taxon>Chlorophyceae</taxon>
        <taxon>CS clade</taxon>
        <taxon>Chlamydomonadales</taxon>
        <taxon>Tetrabaenaceae</taxon>
        <taxon>Tetrabaena</taxon>
    </lineage>
</organism>
<dbReference type="EMBL" id="PGGS01000110">
    <property type="protein sequence ID" value="PNH08957.1"/>
    <property type="molecule type" value="Genomic_DNA"/>
</dbReference>
<protein>
    <submittedName>
        <fullName evidence="4">Transcription factor bHLH34</fullName>
    </submittedName>
</protein>
<keyword evidence="1" id="KW-0175">Coiled coil</keyword>
<dbReference type="AlphaFoldDB" id="A0A2J8A8V8"/>
<dbReference type="CDD" id="cd11446">
    <property type="entry name" value="bHLH_AtILR3_like"/>
    <property type="match status" value="1"/>
</dbReference>
<name>A0A2J8A8V8_9CHLO</name>
<dbReference type="PROSITE" id="PS50888">
    <property type="entry name" value="BHLH"/>
    <property type="match status" value="1"/>
</dbReference>
<evidence type="ECO:0000259" key="3">
    <source>
        <dbReference type="PROSITE" id="PS50888"/>
    </source>
</evidence>
<dbReference type="GO" id="GO:0003700">
    <property type="term" value="F:DNA-binding transcription factor activity"/>
    <property type="evidence" value="ECO:0007669"/>
    <property type="project" value="InterPro"/>
</dbReference>
<dbReference type="InterPro" id="IPR011598">
    <property type="entry name" value="bHLH_dom"/>
</dbReference>
<dbReference type="Gene3D" id="4.10.280.10">
    <property type="entry name" value="Helix-loop-helix DNA-binding domain"/>
    <property type="match status" value="1"/>
</dbReference>
<feature type="compositionally biased region" description="Low complexity" evidence="2">
    <location>
        <begin position="222"/>
        <end position="253"/>
    </location>
</feature>
<comment type="caution">
    <text evidence="4">The sequence shown here is derived from an EMBL/GenBank/DDBJ whole genome shotgun (WGS) entry which is preliminary data.</text>
</comment>
<dbReference type="PANTHER" id="PTHR46133">
    <property type="entry name" value="BHLH TRANSCRIPTION FACTOR"/>
    <property type="match status" value="1"/>
</dbReference>
<evidence type="ECO:0000256" key="1">
    <source>
        <dbReference type="SAM" id="Coils"/>
    </source>
</evidence>
<sequence>MDPATLEAVCQVASGRRYAADAGPGLLMAPGAGLGLGKRVLDDSDSDDDEKVSGKRSKGESKGELSAAATKKACREKARREKLNERFLDLARLIDPGSEPKTDKSTILTDAIKHVQQTTVENHQLKQLNKFLEERVSTLERERGLQLYQQSLMMQGMGQAQMMQPAQAMMVGGATGMPHMAGVPMCHPQMAMHSGNMGPAGAGLLSAANSGLPSGPTPPLPSLQQQHQQQAHQQQQHQQQAHQQQHQQQVQAGMMGQAAGGMLQQALMPQLQMVSTASIGAGVGVGSAAAAAGVTFNGLGGGGGAGPSKPSVVTGMPGAMPYQGMYWLPSQMMDSTQDSLLRPPAA</sequence>
<reference evidence="4 5" key="1">
    <citation type="journal article" date="2017" name="Mol. Biol. Evol.">
        <title>The 4-celled Tetrabaena socialis nuclear genome reveals the essential components for genetic control of cell number at the origin of multicellularity in the volvocine lineage.</title>
        <authorList>
            <person name="Featherston J."/>
            <person name="Arakaki Y."/>
            <person name="Hanschen E.R."/>
            <person name="Ferris P.J."/>
            <person name="Michod R.E."/>
            <person name="Olson B.J.S.C."/>
            <person name="Nozaki H."/>
            <person name="Durand P.M."/>
        </authorList>
    </citation>
    <scope>NUCLEOTIDE SEQUENCE [LARGE SCALE GENOMIC DNA]</scope>
    <source>
        <strain evidence="4 5">NIES-571</strain>
    </source>
</reference>
<dbReference type="InterPro" id="IPR036638">
    <property type="entry name" value="HLH_DNA-bd_sf"/>
</dbReference>
<evidence type="ECO:0000256" key="2">
    <source>
        <dbReference type="SAM" id="MobiDB-lite"/>
    </source>
</evidence>
<dbReference type="PANTHER" id="PTHR46133:SF15">
    <property type="entry name" value="BHLH TRANSCRIPTION FACTOR"/>
    <property type="match status" value="1"/>
</dbReference>
<dbReference type="GO" id="GO:0006879">
    <property type="term" value="P:intracellular iron ion homeostasis"/>
    <property type="evidence" value="ECO:0007669"/>
    <property type="project" value="InterPro"/>
</dbReference>
<dbReference type="InterPro" id="IPR044818">
    <property type="entry name" value="ILR3-like"/>
</dbReference>
<feature type="compositionally biased region" description="Low complexity" evidence="2">
    <location>
        <begin position="202"/>
        <end position="214"/>
    </location>
</feature>
<dbReference type="Pfam" id="PF00010">
    <property type="entry name" value="HLH"/>
    <property type="match status" value="1"/>
</dbReference>
<feature type="domain" description="BHLH" evidence="3">
    <location>
        <begin position="67"/>
        <end position="118"/>
    </location>
</feature>
<dbReference type="SUPFAM" id="SSF47459">
    <property type="entry name" value="HLH, helix-loop-helix DNA-binding domain"/>
    <property type="match status" value="1"/>
</dbReference>
<feature type="region of interest" description="Disordered" evidence="2">
    <location>
        <begin position="33"/>
        <end position="77"/>
    </location>
</feature>
<gene>
    <name evidence="4" type="ORF">TSOC_004474</name>
</gene>
<dbReference type="Proteomes" id="UP000236333">
    <property type="component" value="Unassembled WGS sequence"/>
</dbReference>
<proteinExistence type="predicted"/>